<comment type="caution">
    <text evidence="1">The sequence shown here is derived from an EMBL/GenBank/DDBJ whole genome shotgun (WGS) entry which is preliminary data.</text>
</comment>
<gene>
    <name evidence="1" type="ORF">FHR86_003811</name>
</gene>
<keyword evidence="2" id="KW-1185">Reference proteome</keyword>
<sequence length="76" mass="8098">MRVTWPPATSVSPFVIIIQEVVSGTPANHDLGIYVRPRTEKCAISGADSRDNSNLSAPCAHLINGSFDGTRVSCRG</sequence>
<protein>
    <submittedName>
        <fullName evidence="1">Uncharacterized protein</fullName>
    </submittedName>
</protein>
<reference evidence="1 2" key="1">
    <citation type="submission" date="2020-03" db="EMBL/GenBank/DDBJ databases">
        <title>Genomic Encyclopedia of Type Strains, Phase III (KMG-III): the genomes of soil and plant-associated and newly described type strains.</title>
        <authorList>
            <person name="Whitman W."/>
        </authorList>
    </citation>
    <scope>NUCLEOTIDE SEQUENCE [LARGE SCALE GENOMIC DNA]</scope>
    <source>
        <strain evidence="1 2">CECT 4207</strain>
    </source>
</reference>
<accession>A0ABX0TS00</accession>
<proteinExistence type="predicted"/>
<dbReference type="EMBL" id="JAAOZD010000013">
    <property type="protein sequence ID" value="NIJ03452.1"/>
    <property type="molecule type" value="Genomic_DNA"/>
</dbReference>
<dbReference type="Proteomes" id="UP000802392">
    <property type="component" value="Unassembled WGS sequence"/>
</dbReference>
<evidence type="ECO:0000313" key="1">
    <source>
        <dbReference type="EMBL" id="NIJ03452.1"/>
    </source>
</evidence>
<evidence type="ECO:0000313" key="2">
    <source>
        <dbReference type="Proteomes" id="UP000802392"/>
    </source>
</evidence>
<name>A0ABX0TS00_9MICC</name>
<organism evidence="1 2">
    <name type="scientific">Paenarthrobacter ilicis</name>
    <dbReference type="NCBI Taxonomy" id="43665"/>
    <lineage>
        <taxon>Bacteria</taxon>
        <taxon>Bacillati</taxon>
        <taxon>Actinomycetota</taxon>
        <taxon>Actinomycetes</taxon>
        <taxon>Micrococcales</taxon>
        <taxon>Micrococcaceae</taxon>
        <taxon>Paenarthrobacter</taxon>
    </lineage>
</organism>